<gene>
    <name evidence="1" type="ORF">QQF64_033767</name>
</gene>
<dbReference type="PANTHER" id="PTHR31025:SF27">
    <property type="entry name" value="SI:CH211-193K19.2-RELATED"/>
    <property type="match status" value="1"/>
</dbReference>
<dbReference type="Proteomes" id="UP001558613">
    <property type="component" value="Unassembled WGS sequence"/>
</dbReference>
<dbReference type="EMBL" id="JAYMGO010000009">
    <property type="protein sequence ID" value="KAL1268404.1"/>
    <property type="molecule type" value="Genomic_DNA"/>
</dbReference>
<sequence length="125" mass="13761">MASVSPVSPPASSSIVQLQREMVAQWPTPFPIPAFSYDIELRLLKGNEVYEKSKTLLNVSRDMRMDILDKIAQAVFSYKAYPNTKEIESVASAIITKYPCLKDPGPGTGYDGWTVSIKSATTDLS</sequence>
<reference evidence="1 2" key="1">
    <citation type="submission" date="2023-09" db="EMBL/GenBank/DDBJ databases">
        <authorList>
            <person name="Wang M."/>
        </authorList>
    </citation>
    <scope>NUCLEOTIDE SEQUENCE [LARGE SCALE GENOMIC DNA]</scope>
    <source>
        <strain evidence="1">GT-2023</strain>
        <tissue evidence="1">Liver</tissue>
    </source>
</reference>
<keyword evidence="2" id="KW-1185">Reference proteome</keyword>
<protein>
    <submittedName>
        <fullName evidence="1">Uncharacterized protein</fullName>
    </submittedName>
</protein>
<accession>A0ABR3MUU0</accession>
<evidence type="ECO:0000313" key="1">
    <source>
        <dbReference type="EMBL" id="KAL1268404.1"/>
    </source>
</evidence>
<proteinExistence type="predicted"/>
<comment type="caution">
    <text evidence="1">The sequence shown here is derived from an EMBL/GenBank/DDBJ whole genome shotgun (WGS) entry which is preliminary data.</text>
</comment>
<name>A0ABR3MUU0_9TELE</name>
<organism evidence="1 2">
    <name type="scientific">Cirrhinus molitorella</name>
    <name type="common">mud carp</name>
    <dbReference type="NCBI Taxonomy" id="172907"/>
    <lineage>
        <taxon>Eukaryota</taxon>
        <taxon>Metazoa</taxon>
        <taxon>Chordata</taxon>
        <taxon>Craniata</taxon>
        <taxon>Vertebrata</taxon>
        <taxon>Euteleostomi</taxon>
        <taxon>Actinopterygii</taxon>
        <taxon>Neopterygii</taxon>
        <taxon>Teleostei</taxon>
        <taxon>Ostariophysi</taxon>
        <taxon>Cypriniformes</taxon>
        <taxon>Cyprinidae</taxon>
        <taxon>Labeoninae</taxon>
        <taxon>Labeonini</taxon>
        <taxon>Cirrhinus</taxon>
    </lineage>
</organism>
<evidence type="ECO:0000313" key="2">
    <source>
        <dbReference type="Proteomes" id="UP001558613"/>
    </source>
</evidence>
<dbReference type="PANTHER" id="PTHR31025">
    <property type="entry name" value="SI:CH211-196P9.1-RELATED"/>
    <property type="match status" value="1"/>
</dbReference>